<dbReference type="PANTHER" id="PTHR14465:SF0">
    <property type="entry name" value="IQ DOMAIN-CONTAINING PROTEIN H"/>
    <property type="match status" value="1"/>
</dbReference>
<keyword evidence="3" id="KW-0436">Ligase</keyword>
<dbReference type="Proteomes" id="UP001600165">
    <property type="component" value="Unassembled WGS sequence"/>
</dbReference>
<proteinExistence type="predicted"/>
<evidence type="ECO:0000259" key="2">
    <source>
        <dbReference type="Pfam" id="PF24923"/>
    </source>
</evidence>
<feature type="domain" description="PGM1 C-terminal" evidence="1">
    <location>
        <begin position="452"/>
        <end position="504"/>
    </location>
</feature>
<name>A0ABW6IH53_9CYAN</name>
<protein>
    <submittedName>
        <fullName evidence="3">Peptide ligase PGM1-related protein</fullName>
    </submittedName>
</protein>
<evidence type="ECO:0000259" key="1">
    <source>
        <dbReference type="Pfam" id="PF18105"/>
    </source>
</evidence>
<organism evidence="3 4">
    <name type="scientific">Almyronema epifaneia S1</name>
    <dbReference type="NCBI Taxonomy" id="2991925"/>
    <lineage>
        <taxon>Bacteria</taxon>
        <taxon>Bacillati</taxon>
        <taxon>Cyanobacteriota</taxon>
        <taxon>Cyanophyceae</taxon>
        <taxon>Nodosilineales</taxon>
        <taxon>Nodosilineaceae</taxon>
        <taxon>Almyronema</taxon>
        <taxon>Almyronema epifaneia</taxon>
    </lineage>
</organism>
<evidence type="ECO:0000313" key="3">
    <source>
        <dbReference type="EMBL" id="MFE4107531.1"/>
    </source>
</evidence>
<dbReference type="EMBL" id="JBHZOL010000087">
    <property type="protein sequence ID" value="MFE4107531.1"/>
    <property type="molecule type" value="Genomic_DNA"/>
</dbReference>
<evidence type="ECO:0000313" key="4">
    <source>
        <dbReference type="Proteomes" id="UP001600165"/>
    </source>
</evidence>
<keyword evidence="4" id="KW-1185">Reference proteome</keyword>
<dbReference type="InterPro" id="IPR041356">
    <property type="entry name" value="PGM1_C"/>
</dbReference>
<feature type="domain" description="IQCH-like ATP-grasp" evidence="2">
    <location>
        <begin position="179"/>
        <end position="417"/>
    </location>
</feature>
<dbReference type="PANTHER" id="PTHR14465">
    <property type="entry name" value="IQ DOMAIN-CONTAINING PROTEIN H"/>
    <property type="match status" value="1"/>
</dbReference>
<comment type="caution">
    <text evidence="3">The sequence shown here is derived from an EMBL/GenBank/DDBJ whole genome shotgun (WGS) entry which is preliminary data.</text>
</comment>
<dbReference type="RefSeq" id="WP_377966329.1">
    <property type="nucleotide sequence ID" value="NZ_JBHZOL010000087.1"/>
</dbReference>
<dbReference type="GO" id="GO:0016874">
    <property type="term" value="F:ligase activity"/>
    <property type="evidence" value="ECO:0007669"/>
    <property type="project" value="UniProtKB-KW"/>
</dbReference>
<sequence>MSQNNFPSEPASSTDFQKLQQKLRDRWLSTDYFDPQPREILVIPSLSLDQQELQKIEGVHHYEERLLFALIRLRNPRTRLIYVTSQPLHPSVIDYYLELLPGIPSSHARNRLKLFATYDASQKPLTQKILERPRLVERIRQTLNIENAYMTCYNSTELEKKLSLELEIPLLAVDPDLLYWGTKSGSRQIFAGCGLPHPDGSQLVHNRHDLAEVSAELWERQPDLKRMVIKLNEGFSGEGNALLTLAPLAAVAPGKASHQERTERFYEHLSKLRFQCMTERWENFEQKIHALGAIAEAFVEGDEKRSPSVQGRVTPFGDVEMLSTHDQVLGGPDGQVFLGCSFPADAAYRLKMQEMGRRVGEQLAAKGAIERFGVDFIAVRQGASDNWDLQAIEINLRKGGTTHPFMALKLLTDGKYDPGDGLFYTPQGQVKYYQASDNLQKEAYRGLLPSDLMDIIVAKRLHFNSIAGTGAAFHLMGCLSEYGKLGMTAIGNSLSQAEEIYQKVTQALDEACGERDPVESFDPEPG</sequence>
<dbReference type="Pfam" id="PF18105">
    <property type="entry name" value="PGM1_C"/>
    <property type="match status" value="1"/>
</dbReference>
<dbReference type="InterPro" id="IPR056855">
    <property type="entry name" value="ATP-grasp_IQCH"/>
</dbReference>
<dbReference type="Pfam" id="PF24923">
    <property type="entry name" value="ATP-grasp_IQCH"/>
    <property type="match status" value="1"/>
</dbReference>
<reference evidence="3 4" key="1">
    <citation type="submission" date="2024-10" db="EMBL/GenBank/DDBJ databases">
        <authorList>
            <person name="Ratan Roy A."/>
            <person name="Morales Sandoval P.H."/>
            <person name="De Los Santos Villalobos S."/>
            <person name="Chakraborty S."/>
            <person name="Mukherjee J."/>
        </authorList>
    </citation>
    <scope>NUCLEOTIDE SEQUENCE [LARGE SCALE GENOMIC DNA]</scope>
    <source>
        <strain evidence="3 4">S1</strain>
    </source>
</reference>
<accession>A0ABW6IH53</accession>
<dbReference type="InterPro" id="IPR038752">
    <property type="entry name" value="IQCH"/>
</dbReference>
<gene>
    <name evidence="3" type="ORF">ACFVKH_14660</name>
</gene>